<dbReference type="EMBL" id="JAEKOZ010000002">
    <property type="protein sequence ID" value="MBJ3806414.1"/>
    <property type="molecule type" value="Genomic_DNA"/>
</dbReference>
<dbReference type="RefSeq" id="WP_190119841.1">
    <property type="nucleotide sequence ID" value="NZ_BMVR01000018.1"/>
</dbReference>
<proteinExistence type="predicted"/>
<reference evidence="3 4" key="1">
    <citation type="submission" date="2020-12" db="EMBL/GenBank/DDBJ databases">
        <title>Streptomyces typhae sp. nov., a novel endophytic actinomycete isolated from the root of cattail pollen (Typha angustifolia L.).</title>
        <authorList>
            <person name="Peng C."/>
            <person name="Liu C."/>
        </authorList>
    </citation>
    <scope>NUCLEOTIDE SEQUENCE [LARGE SCALE GENOMIC DNA]</scope>
    <source>
        <strain evidence="3 4">JCM 4753</strain>
    </source>
</reference>
<keyword evidence="4" id="KW-1185">Reference proteome</keyword>
<accession>A0ABS0WZR8</accession>
<gene>
    <name evidence="3" type="ORF">JGB26_04655</name>
</gene>
<feature type="region of interest" description="Disordered" evidence="1">
    <location>
        <begin position="243"/>
        <end position="278"/>
    </location>
</feature>
<dbReference type="SUPFAM" id="SSF52058">
    <property type="entry name" value="L domain-like"/>
    <property type="match status" value="1"/>
</dbReference>
<dbReference type="Proteomes" id="UP000634780">
    <property type="component" value="Unassembled WGS sequence"/>
</dbReference>
<dbReference type="Pfam" id="PF22733">
    <property type="entry name" value="NNH1"/>
    <property type="match status" value="1"/>
</dbReference>
<comment type="caution">
    <text evidence="3">The sequence shown here is derived from an EMBL/GenBank/DDBJ whole genome shotgun (WGS) entry which is preliminary data.</text>
</comment>
<dbReference type="InterPro" id="IPR027417">
    <property type="entry name" value="P-loop_NTPase"/>
</dbReference>
<dbReference type="InterPro" id="IPR054547">
    <property type="entry name" value="NNH1"/>
</dbReference>
<name>A0ABS0WZR8_9ACTN</name>
<feature type="compositionally biased region" description="Basic and acidic residues" evidence="1">
    <location>
        <begin position="264"/>
        <end position="278"/>
    </location>
</feature>
<dbReference type="Gene3D" id="3.40.50.300">
    <property type="entry name" value="P-loop containing nucleotide triphosphate hydrolases"/>
    <property type="match status" value="1"/>
</dbReference>
<evidence type="ECO:0000313" key="4">
    <source>
        <dbReference type="Proteomes" id="UP000634780"/>
    </source>
</evidence>
<evidence type="ECO:0000259" key="2">
    <source>
        <dbReference type="PROSITE" id="PS50837"/>
    </source>
</evidence>
<evidence type="ECO:0000256" key="1">
    <source>
        <dbReference type="SAM" id="MobiDB-lite"/>
    </source>
</evidence>
<dbReference type="PROSITE" id="PS50837">
    <property type="entry name" value="NACHT"/>
    <property type="match status" value="1"/>
</dbReference>
<dbReference type="PANTHER" id="PTHR46844">
    <property type="entry name" value="SLR5058 PROTEIN"/>
    <property type="match status" value="1"/>
</dbReference>
<evidence type="ECO:0000313" key="3">
    <source>
        <dbReference type="EMBL" id="MBJ3806414.1"/>
    </source>
</evidence>
<dbReference type="PANTHER" id="PTHR46844:SF1">
    <property type="entry name" value="SLR5058 PROTEIN"/>
    <property type="match status" value="1"/>
</dbReference>
<sequence>MSAEAAAVRLGGTVATRAVRLWLAPKEREQQARTAMSELIRVRVPGLRARRGVERQFEQIADAVAGRVQPLLEHEFRGLTDHGRDAVLAAVTDAFVRADLSDEAVLGSDADPAELTRRVRARVPVPDGFSEVETRFHEIVLAEACDCYVRVLRRLPVFTERAVTELLARSTSLADELQKVLERLPARSLYAPQGTGEDDAFRNQYLSLVSKSLDEIELFGLGPSDRAPRTKLSVAYVSLRTSEDGGSRRRDRPRPALRSGAQDWEPREAERSSSMRVEAALRDSPRVLLRGEAGSGKTTLLQWLAVTAARGAFTGDLAEWNGLIPVLVKLRQYAGSPPPAPEAMLDRVAGPLTGLMPAGWMHRAFADGRVLLLVDGVDELLAGERRGVRDWLRGLLHQYPDSRVVVTSRPAAARGDWLRAEEFAALHLARMTPADLASFIRQWHQAVRDGSDASCAEEDLPRYERSLVTNLQDRPHLQSLATNPLLAALLCALHLARRGQLPRNRMELYRMTLEVLVQQRDNDRGVRSELPVPLTLTDKLCLLRDLAWRLSDNSRTEITAERAAAHVTAKLAAMRHLDGLDGPAVLDHLLHRSGVLRSPAEGRLDFVHRTFQEYLAAYEAAVEDRIGNLVGRAHLDLWRETVVMAAGHANRTQQEELLGGVLERAGREPRHTRALRLVAASCQETMASVPDALAARLDEAVARLVPPRRQSEVASLAAVGPPLLRLLPETLAGLSDTTAVATVATVAQIGGDGALARLERYAATDRAVVGQHLLDSWEYFDTAAYAHAVLPRLPLGELIMHLSHPGQWACATRLDQVRWVAVEYPIPDLARIAELPPLRALWLANVHGEADLSLLGGRPDLAILSLAGRGRPHRLDVLREFTRLSILTLRFKDLPPLATVPLPATLRHLRLGELPADYDVGPLTGYDRLRRLTLAGRGRPCGLDDPDLLARLRELELTGYDLSDWAPLRAGSPHPALTVVECVLPSDLEPLAGGGVWRCLTPDGHPHPLNEA</sequence>
<dbReference type="InterPro" id="IPR007111">
    <property type="entry name" value="NACHT_NTPase"/>
</dbReference>
<organism evidence="3 4">
    <name type="scientific">Streptomyces flavofungini</name>
    <dbReference type="NCBI Taxonomy" id="68200"/>
    <lineage>
        <taxon>Bacteria</taxon>
        <taxon>Bacillati</taxon>
        <taxon>Actinomycetota</taxon>
        <taxon>Actinomycetes</taxon>
        <taxon>Kitasatosporales</taxon>
        <taxon>Streptomycetaceae</taxon>
        <taxon>Streptomyces</taxon>
    </lineage>
</organism>
<feature type="domain" description="NACHT" evidence="2">
    <location>
        <begin position="285"/>
        <end position="622"/>
    </location>
</feature>
<dbReference type="Pfam" id="PF05729">
    <property type="entry name" value="NACHT"/>
    <property type="match status" value="1"/>
</dbReference>
<dbReference type="SUPFAM" id="SSF52540">
    <property type="entry name" value="P-loop containing nucleoside triphosphate hydrolases"/>
    <property type="match status" value="1"/>
</dbReference>
<protein>
    <submittedName>
        <fullName evidence="3">NACHT domain-containing protein</fullName>
    </submittedName>
</protein>